<dbReference type="InterPro" id="IPR036709">
    <property type="entry name" value="Autotransporte_beta_dom_sf"/>
</dbReference>
<proteinExistence type="predicted"/>
<organism evidence="2 3">
    <name type="scientific">Candidatus Tidjanibacter faecipullorum</name>
    <dbReference type="NCBI Taxonomy" id="2838766"/>
    <lineage>
        <taxon>Bacteria</taxon>
        <taxon>Pseudomonadati</taxon>
        <taxon>Bacteroidota</taxon>
        <taxon>Bacteroidia</taxon>
        <taxon>Bacteroidales</taxon>
        <taxon>Rikenellaceae</taxon>
        <taxon>Tidjanibacter</taxon>
    </lineage>
</organism>
<evidence type="ECO:0000313" key="2">
    <source>
        <dbReference type="EMBL" id="HIZ14416.1"/>
    </source>
</evidence>
<dbReference type="SUPFAM" id="SSF103515">
    <property type="entry name" value="Autotransporter"/>
    <property type="match status" value="1"/>
</dbReference>
<dbReference type="InterPro" id="IPR021958">
    <property type="entry name" value="DUF3575"/>
</dbReference>
<feature type="chain" id="PRO_5039346986" evidence="1">
    <location>
        <begin position="24"/>
        <end position="197"/>
    </location>
</feature>
<reference evidence="2" key="2">
    <citation type="submission" date="2021-04" db="EMBL/GenBank/DDBJ databases">
        <authorList>
            <person name="Gilroy R."/>
        </authorList>
    </citation>
    <scope>NUCLEOTIDE SEQUENCE</scope>
    <source>
        <strain evidence="2">ChiHjej11B10-19426</strain>
    </source>
</reference>
<keyword evidence="1" id="KW-0732">Signal</keyword>
<sequence>MKRILVSLLFGLLTLSAVQNVSAQQVGIATNTLYWATASPNIALELRTGNRTSVALSVGYNPFKLPNRIASTGIAVNPKLMHWLVSPEWRYWTCRTFERFYVDLHAVGGQYNIGGISLLMPLDGSRYQGWGAGGGIGVGYQWALGKRWGLNLALGVGYVYLHYDRYDCGACGKKTGTFDRHYFGPTQARVSFVFYIG</sequence>
<evidence type="ECO:0000313" key="3">
    <source>
        <dbReference type="Proteomes" id="UP000824014"/>
    </source>
</evidence>
<name>A0A9D2IKP9_9BACT</name>
<dbReference type="AlphaFoldDB" id="A0A9D2IKP9"/>
<reference evidence="2" key="1">
    <citation type="journal article" date="2021" name="PeerJ">
        <title>Extensive microbial diversity within the chicken gut microbiome revealed by metagenomics and culture.</title>
        <authorList>
            <person name="Gilroy R."/>
            <person name="Ravi A."/>
            <person name="Getino M."/>
            <person name="Pursley I."/>
            <person name="Horton D.L."/>
            <person name="Alikhan N.F."/>
            <person name="Baker D."/>
            <person name="Gharbi K."/>
            <person name="Hall N."/>
            <person name="Watson M."/>
            <person name="Adriaenssens E.M."/>
            <person name="Foster-Nyarko E."/>
            <person name="Jarju S."/>
            <person name="Secka A."/>
            <person name="Antonio M."/>
            <person name="Oren A."/>
            <person name="Chaudhuri R.R."/>
            <person name="La Ragione R."/>
            <person name="Hildebrand F."/>
            <person name="Pallen M.J."/>
        </authorList>
    </citation>
    <scope>NUCLEOTIDE SEQUENCE</scope>
    <source>
        <strain evidence="2">ChiHjej11B10-19426</strain>
    </source>
</reference>
<evidence type="ECO:0000256" key="1">
    <source>
        <dbReference type="SAM" id="SignalP"/>
    </source>
</evidence>
<accession>A0A9D2IKP9</accession>
<dbReference type="Pfam" id="PF12099">
    <property type="entry name" value="DUF3575"/>
    <property type="match status" value="1"/>
</dbReference>
<dbReference type="Proteomes" id="UP000824014">
    <property type="component" value="Unassembled WGS sequence"/>
</dbReference>
<comment type="caution">
    <text evidence="2">The sequence shown here is derived from an EMBL/GenBank/DDBJ whole genome shotgun (WGS) entry which is preliminary data.</text>
</comment>
<dbReference type="EMBL" id="DXCC01000003">
    <property type="protein sequence ID" value="HIZ14416.1"/>
    <property type="molecule type" value="Genomic_DNA"/>
</dbReference>
<gene>
    <name evidence="2" type="ORF">H9816_00665</name>
</gene>
<dbReference type="Gene3D" id="2.40.128.130">
    <property type="entry name" value="Autotransporter beta-domain"/>
    <property type="match status" value="1"/>
</dbReference>
<protein>
    <submittedName>
        <fullName evidence="2">DUF3575 domain-containing protein</fullName>
    </submittedName>
</protein>
<feature type="signal peptide" evidence="1">
    <location>
        <begin position="1"/>
        <end position="23"/>
    </location>
</feature>